<accession>A0A086J6A2</accession>
<dbReference type="EMBL" id="AEYI02002710">
    <property type="protein sequence ID" value="KFG27670.1"/>
    <property type="molecule type" value="Genomic_DNA"/>
</dbReference>
<keyword evidence="2" id="KW-0472">Membrane</keyword>
<protein>
    <submittedName>
        <fullName evidence="2">Putative transmembrane protein</fullName>
    </submittedName>
</protein>
<feature type="region of interest" description="Disordered" evidence="1">
    <location>
        <begin position="81"/>
        <end position="128"/>
    </location>
</feature>
<feature type="compositionally biased region" description="Acidic residues" evidence="1">
    <location>
        <begin position="86"/>
        <end position="99"/>
    </location>
</feature>
<comment type="caution">
    <text evidence="2">The sequence shown here is derived from an EMBL/GenBank/DDBJ whole genome shotgun (WGS) entry which is preliminary data.</text>
</comment>
<dbReference type="Proteomes" id="UP000028828">
    <property type="component" value="Unassembled WGS sequence"/>
</dbReference>
<evidence type="ECO:0000313" key="2">
    <source>
        <dbReference type="EMBL" id="KFG27670.1"/>
    </source>
</evidence>
<organism evidence="2 3">
    <name type="scientific">Toxoplasma gondii p89</name>
    <dbReference type="NCBI Taxonomy" id="943119"/>
    <lineage>
        <taxon>Eukaryota</taxon>
        <taxon>Sar</taxon>
        <taxon>Alveolata</taxon>
        <taxon>Apicomplexa</taxon>
        <taxon>Conoidasida</taxon>
        <taxon>Coccidia</taxon>
        <taxon>Eucoccidiorida</taxon>
        <taxon>Eimeriorina</taxon>
        <taxon>Sarcocystidae</taxon>
        <taxon>Toxoplasma</taxon>
    </lineage>
</organism>
<feature type="compositionally biased region" description="Basic and acidic residues" evidence="1">
    <location>
        <begin position="100"/>
        <end position="128"/>
    </location>
</feature>
<gene>
    <name evidence="2" type="ORF">TGP89_422290</name>
</gene>
<keyword evidence="2" id="KW-0812">Transmembrane</keyword>
<evidence type="ECO:0000313" key="3">
    <source>
        <dbReference type="Proteomes" id="UP000028828"/>
    </source>
</evidence>
<sequence>MARGAGICFIILIVFTRICWRVWTAVIQARRRSARARRCKVLISRLLNFCFRRSYKEWRRFACFLSPCCVVGQRQTMSRAAKEVEEQREEEEEEQEDEEAQTRGRAAEEEQGAAEKPRCVRLDWRREA</sequence>
<name>A0A086J6A2_TOXGO</name>
<dbReference type="AlphaFoldDB" id="A0A086J6A2"/>
<evidence type="ECO:0000256" key="1">
    <source>
        <dbReference type="SAM" id="MobiDB-lite"/>
    </source>
</evidence>
<dbReference type="VEuPathDB" id="ToxoDB:TGP89_422290"/>
<reference evidence="2 3" key="1">
    <citation type="submission" date="2014-03" db="EMBL/GenBank/DDBJ databases">
        <authorList>
            <person name="Sibley D."/>
            <person name="Venepally P."/>
            <person name="Karamycheva S."/>
            <person name="Hadjithomas M."/>
            <person name="Khan A."/>
            <person name="Brunk B."/>
            <person name="Roos D."/>
            <person name="Caler E."/>
            <person name="Lorenzi H."/>
        </authorList>
    </citation>
    <scope>NUCLEOTIDE SEQUENCE [LARGE SCALE GENOMIC DNA]</scope>
    <source>
        <strain evidence="3">p89</strain>
    </source>
</reference>
<proteinExistence type="predicted"/>